<sequence>MEFILLQSFTNYIEAHILMGKLEDEGIVCWLKDENTVTINPIWTGAVGGIKLMVTKDQLERALQLMQQYAQERKNAVACPNCGSHEIEFVSSPRKPLNWVSALTGFFFGDYAVATDKTWHCFTCNTEFDQPVEMVPD</sequence>
<evidence type="ECO:0000313" key="2">
    <source>
        <dbReference type="EMBL" id="SHF21756.1"/>
    </source>
</evidence>
<dbReference type="Proteomes" id="UP000184048">
    <property type="component" value="Unassembled WGS sequence"/>
</dbReference>
<organism evidence="2 3">
    <name type="scientific">Flavisolibacter ginsengisoli DSM 18119</name>
    <dbReference type="NCBI Taxonomy" id="1121884"/>
    <lineage>
        <taxon>Bacteria</taxon>
        <taxon>Pseudomonadati</taxon>
        <taxon>Bacteroidota</taxon>
        <taxon>Chitinophagia</taxon>
        <taxon>Chitinophagales</taxon>
        <taxon>Chitinophagaceae</taxon>
        <taxon>Flavisolibacter</taxon>
    </lineage>
</organism>
<accession>A0A1M4ZVY2</accession>
<dbReference type="InterPro" id="IPR011322">
    <property type="entry name" value="N-reg_PII-like_a/b"/>
</dbReference>
<dbReference type="STRING" id="1121884.SAMN02745131_02088"/>
<dbReference type="Pfam" id="PF09413">
    <property type="entry name" value="DUF2007"/>
    <property type="match status" value="1"/>
</dbReference>
<protein>
    <submittedName>
        <fullName evidence="2">Putative signal transducing protein</fullName>
    </submittedName>
</protein>
<keyword evidence="3" id="KW-1185">Reference proteome</keyword>
<dbReference type="EMBL" id="FQUU01000007">
    <property type="protein sequence ID" value="SHF21756.1"/>
    <property type="molecule type" value="Genomic_DNA"/>
</dbReference>
<dbReference type="OrthoDB" id="8480302at2"/>
<dbReference type="AlphaFoldDB" id="A0A1M4ZVY2"/>
<feature type="domain" description="DUF2007" evidence="1">
    <location>
        <begin position="6"/>
        <end position="68"/>
    </location>
</feature>
<reference evidence="2 3" key="1">
    <citation type="submission" date="2016-11" db="EMBL/GenBank/DDBJ databases">
        <authorList>
            <person name="Jaros S."/>
            <person name="Januszkiewicz K."/>
            <person name="Wedrychowicz H."/>
        </authorList>
    </citation>
    <scope>NUCLEOTIDE SEQUENCE [LARGE SCALE GENOMIC DNA]</scope>
    <source>
        <strain evidence="2 3">DSM 18119</strain>
    </source>
</reference>
<dbReference type="RefSeq" id="WP_072835274.1">
    <property type="nucleotide sequence ID" value="NZ_FQUU01000007.1"/>
</dbReference>
<gene>
    <name evidence="2" type="ORF">SAMN02745131_02088</name>
</gene>
<evidence type="ECO:0000259" key="1">
    <source>
        <dbReference type="Pfam" id="PF09413"/>
    </source>
</evidence>
<dbReference type="InterPro" id="IPR018551">
    <property type="entry name" value="DUF2007"/>
</dbReference>
<proteinExistence type="predicted"/>
<dbReference type="SUPFAM" id="SSF54913">
    <property type="entry name" value="GlnB-like"/>
    <property type="match status" value="1"/>
</dbReference>
<dbReference type="Gene3D" id="3.30.70.790">
    <property type="entry name" value="UreE, C-terminal domain"/>
    <property type="match status" value="1"/>
</dbReference>
<name>A0A1M4ZVY2_9BACT</name>
<evidence type="ECO:0000313" key="3">
    <source>
        <dbReference type="Proteomes" id="UP000184048"/>
    </source>
</evidence>